<accession>A0A2P2KQF2</accession>
<name>A0A2P2KQF2_RHIMU</name>
<reference evidence="1" key="1">
    <citation type="submission" date="2018-02" db="EMBL/GenBank/DDBJ databases">
        <title>Rhizophora mucronata_Transcriptome.</title>
        <authorList>
            <person name="Meera S.P."/>
            <person name="Sreeshan A."/>
            <person name="Augustine A."/>
        </authorList>
    </citation>
    <scope>NUCLEOTIDE SEQUENCE</scope>
    <source>
        <tissue evidence="1">Leaf</tissue>
    </source>
</reference>
<protein>
    <submittedName>
        <fullName evidence="2">Histone-lysine N-methyltransferase setd3</fullName>
    </submittedName>
</protein>
<keyword evidence="2" id="KW-0489">Methyltransferase</keyword>
<keyword evidence="2" id="KW-0808">Transferase</keyword>
<sequence>MLILDRACGTLITTLGSKPLKMNENRTRMDRIQELRWFCGLRATGWLSRYIKYGKFRVGFWVHVLSFVSI</sequence>
<evidence type="ECO:0000313" key="2">
    <source>
        <dbReference type="EMBL" id="MBX07939.1"/>
    </source>
</evidence>
<dbReference type="EMBL" id="GGEC01027450">
    <property type="protein sequence ID" value="MBX07934.1"/>
    <property type="molecule type" value="Transcribed_RNA"/>
</dbReference>
<dbReference type="EMBL" id="GGEC01027455">
    <property type="protein sequence ID" value="MBX07939.1"/>
    <property type="molecule type" value="Transcribed_RNA"/>
</dbReference>
<dbReference type="AlphaFoldDB" id="A0A2P2KQF2"/>
<organism evidence="1">
    <name type="scientific">Rhizophora mucronata</name>
    <name type="common">Asiatic mangrove</name>
    <dbReference type="NCBI Taxonomy" id="61149"/>
    <lineage>
        <taxon>Eukaryota</taxon>
        <taxon>Viridiplantae</taxon>
        <taxon>Streptophyta</taxon>
        <taxon>Embryophyta</taxon>
        <taxon>Tracheophyta</taxon>
        <taxon>Spermatophyta</taxon>
        <taxon>Magnoliopsida</taxon>
        <taxon>eudicotyledons</taxon>
        <taxon>Gunneridae</taxon>
        <taxon>Pentapetalae</taxon>
        <taxon>rosids</taxon>
        <taxon>fabids</taxon>
        <taxon>Malpighiales</taxon>
        <taxon>Rhizophoraceae</taxon>
        <taxon>Rhizophora</taxon>
    </lineage>
</organism>
<proteinExistence type="predicted"/>
<dbReference type="GO" id="GO:0008168">
    <property type="term" value="F:methyltransferase activity"/>
    <property type="evidence" value="ECO:0007669"/>
    <property type="project" value="UniProtKB-KW"/>
</dbReference>
<evidence type="ECO:0000313" key="1">
    <source>
        <dbReference type="EMBL" id="MBX07934.1"/>
    </source>
</evidence>
<dbReference type="EMBL" id="GGEC01027454">
    <property type="protein sequence ID" value="MBX07938.1"/>
    <property type="molecule type" value="Transcribed_RNA"/>
</dbReference>
<dbReference type="GO" id="GO:0032259">
    <property type="term" value="P:methylation"/>
    <property type="evidence" value="ECO:0007669"/>
    <property type="project" value="UniProtKB-KW"/>
</dbReference>